<feature type="transmembrane region" description="Helical" evidence="6">
    <location>
        <begin position="116"/>
        <end position="134"/>
    </location>
</feature>
<evidence type="ECO:0008006" key="9">
    <source>
        <dbReference type="Google" id="ProtNLM"/>
    </source>
</evidence>
<keyword evidence="4 6" id="KW-1133">Transmembrane helix</keyword>
<evidence type="ECO:0000256" key="6">
    <source>
        <dbReference type="SAM" id="Phobius"/>
    </source>
</evidence>
<keyword evidence="8" id="KW-1185">Reference proteome</keyword>
<evidence type="ECO:0000256" key="3">
    <source>
        <dbReference type="ARBA" id="ARBA00022692"/>
    </source>
</evidence>
<keyword evidence="3 6" id="KW-0812">Transmembrane</keyword>
<evidence type="ECO:0000256" key="2">
    <source>
        <dbReference type="ARBA" id="ARBA00022475"/>
    </source>
</evidence>
<dbReference type="InterPro" id="IPR022791">
    <property type="entry name" value="L-PG_synthase/AglD"/>
</dbReference>
<accession>A0A1W1WUZ5</accession>
<protein>
    <recommendedName>
        <fullName evidence="9">Lysylphosphatidylglycerol synthase TM region</fullName>
    </recommendedName>
</protein>
<dbReference type="RefSeq" id="WP_084276415.1">
    <property type="nucleotide sequence ID" value="NZ_AP026671.1"/>
</dbReference>
<feature type="transmembrane region" description="Helical" evidence="6">
    <location>
        <begin position="6"/>
        <end position="26"/>
    </location>
</feature>
<evidence type="ECO:0000313" key="8">
    <source>
        <dbReference type="Proteomes" id="UP000192602"/>
    </source>
</evidence>
<dbReference type="STRING" id="1069081.SAMN05660197_1866"/>
<keyword evidence="2" id="KW-1003">Cell membrane</keyword>
<dbReference type="PANTHER" id="PTHR39087:SF2">
    <property type="entry name" value="UPF0104 MEMBRANE PROTEIN MJ1595"/>
    <property type="match status" value="1"/>
</dbReference>
<dbReference type="EMBL" id="FWWZ01000001">
    <property type="protein sequence ID" value="SMC10035.1"/>
    <property type="molecule type" value="Genomic_DNA"/>
</dbReference>
<dbReference type="GO" id="GO:0005886">
    <property type="term" value="C:plasma membrane"/>
    <property type="evidence" value="ECO:0007669"/>
    <property type="project" value="UniProtKB-SubCell"/>
</dbReference>
<name>A0A1W1WUZ5_9BACT</name>
<sequence>MKTVIKITIIFLLLLWLFYDIDWYLFFTSLQHLNIIGIILTFLTVFFSDIIISYRWYYLGLFRYSFLTSLEANMLAFFLNIFAPAKLGDLSKIYYLHKKESAKIKDVTAMFLIERFFDVIILGFLILFSTLFIYPEPKAYILVIFIAFITLIFFYLLLQPKRFYRLLQIIPWRKLRLSLYQIYKSLQSFMNIKKIVILTLLSLAVWGGYYLNNFVFFTLATDFHLTFSQIFIASTLAFAVSAIPITPGGIGTFQAAFVLVLGWYGIPKESALSASIVLQFLYILPATLYSIYLFMTKEFL</sequence>
<dbReference type="Pfam" id="PF03706">
    <property type="entry name" value="LPG_synthase_TM"/>
    <property type="match status" value="1"/>
</dbReference>
<dbReference type="AlphaFoldDB" id="A0A1W1WUZ5"/>
<dbReference type="NCBIfam" id="TIGR00374">
    <property type="entry name" value="flippase-like domain"/>
    <property type="match status" value="1"/>
</dbReference>
<dbReference type="Proteomes" id="UP000192602">
    <property type="component" value="Unassembled WGS sequence"/>
</dbReference>
<keyword evidence="5 6" id="KW-0472">Membrane</keyword>
<comment type="subcellular location">
    <subcellularLocation>
        <location evidence="1">Cell membrane</location>
        <topology evidence="1">Multi-pass membrane protein</topology>
    </subcellularLocation>
</comment>
<evidence type="ECO:0000256" key="5">
    <source>
        <dbReference type="ARBA" id="ARBA00023136"/>
    </source>
</evidence>
<evidence type="ECO:0000256" key="4">
    <source>
        <dbReference type="ARBA" id="ARBA00022989"/>
    </source>
</evidence>
<feature type="transmembrane region" description="Helical" evidence="6">
    <location>
        <begin position="250"/>
        <end position="266"/>
    </location>
</feature>
<organism evidence="7 8">
    <name type="scientific">Nitratiruptor tergarcus DSM 16512</name>
    <dbReference type="NCBI Taxonomy" id="1069081"/>
    <lineage>
        <taxon>Bacteria</taxon>
        <taxon>Pseudomonadati</taxon>
        <taxon>Campylobacterota</taxon>
        <taxon>Epsilonproteobacteria</taxon>
        <taxon>Nautiliales</taxon>
        <taxon>Nitratiruptoraceae</taxon>
        <taxon>Nitratiruptor</taxon>
    </lineage>
</organism>
<feature type="transmembrane region" description="Helical" evidence="6">
    <location>
        <begin position="272"/>
        <end position="295"/>
    </location>
</feature>
<evidence type="ECO:0000313" key="7">
    <source>
        <dbReference type="EMBL" id="SMC10035.1"/>
    </source>
</evidence>
<feature type="transmembrane region" description="Helical" evidence="6">
    <location>
        <begin position="195"/>
        <end position="211"/>
    </location>
</feature>
<feature type="transmembrane region" description="Helical" evidence="6">
    <location>
        <begin position="140"/>
        <end position="158"/>
    </location>
</feature>
<proteinExistence type="predicted"/>
<dbReference type="PANTHER" id="PTHR39087">
    <property type="entry name" value="UPF0104 MEMBRANE PROTEIN MJ1595"/>
    <property type="match status" value="1"/>
</dbReference>
<feature type="transmembrane region" description="Helical" evidence="6">
    <location>
        <begin position="33"/>
        <end position="54"/>
    </location>
</feature>
<dbReference type="OrthoDB" id="9786506at2"/>
<gene>
    <name evidence="7" type="ORF">SAMN05660197_1866</name>
</gene>
<reference evidence="8" key="1">
    <citation type="submission" date="2017-04" db="EMBL/GenBank/DDBJ databases">
        <authorList>
            <person name="Varghese N."/>
            <person name="Submissions S."/>
        </authorList>
    </citation>
    <scope>NUCLEOTIDE SEQUENCE [LARGE SCALE GENOMIC DNA]</scope>
    <source>
        <strain evidence="8">DSM 16512</strain>
    </source>
</reference>
<evidence type="ECO:0000256" key="1">
    <source>
        <dbReference type="ARBA" id="ARBA00004651"/>
    </source>
</evidence>